<feature type="domain" description="MOSC" evidence="2">
    <location>
        <begin position="173"/>
        <end position="380"/>
    </location>
</feature>
<dbReference type="Proteomes" id="UP001174936">
    <property type="component" value="Unassembled WGS sequence"/>
</dbReference>
<accession>A0AA40CRP0</accession>
<proteinExistence type="predicted"/>
<evidence type="ECO:0000256" key="1">
    <source>
        <dbReference type="SAM" id="MobiDB-lite"/>
    </source>
</evidence>
<dbReference type="AlphaFoldDB" id="A0AA40CRP0"/>
<sequence>MKVTAVYVYPIKALGGISLKGAFVGSQGILFDRRFMICKIQEDNTFKKMQHSSFPHCALFEQTLLPHGFDNNPDKCTAIQVRYHPPPASTQDGSSAPVEEDNETLQVPLHPDMATLSPVTINLHKSETKAYRMGDPYDAWFTSRFGFPVALIYIGDGRRAVLGKSLLPPPTTAPTSKGWFSTLTSLVSSSSQENPWITFTDVAPLLITSETSLHNVSDRLSEGTYMDMYKFRPNIVVNGDGEDAFAEDFWGELTFTPAPREHLPPEDRVSFSSTDTAEWNEEKEEAHQERMREREETRRKLAWKVLLTGNCGRCTSLNVDYKTGKQAEGELGTVLKKLMVDRRVDKGAKWTPVFGRYGFVEGLEEGGMVGVSVGDVVEIVKRNEERSVWDWPGLGSGA</sequence>
<protein>
    <recommendedName>
        <fullName evidence="2">MOSC domain-containing protein</fullName>
    </recommendedName>
</protein>
<dbReference type="EMBL" id="JAULSV010000004">
    <property type="protein sequence ID" value="KAK0646988.1"/>
    <property type="molecule type" value="Genomic_DNA"/>
</dbReference>
<dbReference type="Pfam" id="PF03473">
    <property type="entry name" value="MOSC"/>
    <property type="match status" value="1"/>
</dbReference>
<feature type="compositionally biased region" description="Basic and acidic residues" evidence="1">
    <location>
        <begin position="260"/>
        <end position="269"/>
    </location>
</feature>
<evidence type="ECO:0000259" key="2">
    <source>
        <dbReference type="PROSITE" id="PS51340"/>
    </source>
</evidence>
<dbReference type="GO" id="GO:0030170">
    <property type="term" value="F:pyridoxal phosphate binding"/>
    <property type="evidence" value="ECO:0007669"/>
    <property type="project" value="InterPro"/>
</dbReference>
<evidence type="ECO:0000313" key="3">
    <source>
        <dbReference type="EMBL" id="KAK0646988.1"/>
    </source>
</evidence>
<dbReference type="PROSITE" id="PS51340">
    <property type="entry name" value="MOSC"/>
    <property type="match status" value="1"/>
</dbReference>
<dbReference type="GO" id="GO:0030151">
    <property type="term" value="F:molybdenum ion binding"/>
    <property type="evidence" value="ECO:0007669"/>
    <property type="project" value="InterPro"/>
</dbReference>
<keyword evidence="4" id="KW-1185">Reference proteome</keyword>
<feature type="compositionally biased region" description="Basic and acidic residues" evidence="1">
    <location>
        <begin position="284"/>
        <end position="293"/>
    </location>
</feature>
<dbReference type="SUPFAM" id="SSF141673">
    <property type="entry name" value="MOSC N-terminal domain-like"/>
    <property type="match status" value="1"/>
</dbReference>
<dbReference type="Pfam" id="PF03476">
    <property type="entry name" value="MOSC_N"/>
    <property type="match status" value="1"/>
</dbReference>
<dbReference type="InterPro" id="IPR005302">
    <property type="entry name" value="MoCF_Sase_C"/>
</dbReference>
<dbReference type="PANTHER" id="PTHR14237">
    <property type="entry name" value="MOLYBDOPTERIN COFACTOR SULFURASE MOSC"/>
    <property type="match status" value="1"/>
</dbReference>
<organism evidence="3 4">
    <name type="scientific">Cercophora newfieldiana</name>
    <dbReference type="NCBI Taxonomy" id="92897"/>
    <lineage>
        <taxon>Eukaryota</taxon>
        <taxon>Fungi</taxon>
        <taxon>Dikarya</taxon>
        <taxon>Ascomycota</taxon>
        <taxon>Pezizomycotina</taxon>
        <taxon>Sordariomycetes</taxon>
        <taxon>Sordariomycetidae</taxon>
        <taxon>Sordariales</taxon>
        <taxon>Lasiosphaeriaceae</taxon>
        <taxon>Cercophora</taxon>
    </lineage>
</organism>
<dbReference type="PANTHER" id="PTHR14237:SF34">
    <property type="entry name" value="MOSC DOMAIN PROTEIN (AFU_ORTHOLOGUE AFUA_2G07820)"/>
    <property type="match status" value="1"/>
</dbReference>
<evidence type="ECO:0000313" key="4">
    <source>
        <dbReference type="Proteomes" id="UP001174936"/>
    </source>
</evidence>
<dbReference type="GO" id="GO:0003824">
    <property type="term" value="F:catalytic activity"/>
    <property type="evidence" value="ECO:0007669"/>
    <property type="project" value="InterPro"/>
</dbReference>
<reference evidence="3" key="1">
    <citation type="submission" date="2023-06" db="EMBL/GenBank/DDBJ databases">
        <title>Genome-scale phylogeny and comparative genomics of the fungal order Sordariales.</title>
        <authorList>
            <consortium name="Lawrence Berkeley National Laboratory"/>
            <person name="Hensen N."/>
            <person name="Bonometti L."/>
            <person name="Westerberg I."/>
            <person name="Brannstrom I.O."/>
            <person name="Guillou S."/>
            <person name="Cros-Aarteil S."/>
            <person name="Calhoun S."/>
            <person name="Haridas S."/>
            <person name="Kuo A."/>
            <person name="Mondo S."/>
            <person name="Pangilinan J."/>
            <person name="Riley R."/>
            <person name="Labutti K."/>
            <person name="Andreopoulos B."/>
            <person name="Lipzen A."/>
            <person name="Chen C."/>
            <person name="Yanf M."/>
            <person name="Daum C."/>
            <person name="Ng V."/>
            <person name="Clum A."/>
            <person name="Steindorff A."/>
            <person name="Ohm R."/>
            <person name="Martin F."/>
            <person name="Silar P."/>
            <person name="Natvig D."/>
            <person name="Lalanne C."/>
            <person name="Gautier V."/>
            <person name="Ament-Velasquez S.L."/>
            <person name="Kruys A."/>
            <person name="Hutchinson M.I."/>
            <person name="Powell A.J."/>
            <person name="Barry K."/>
            <person name="Miller A.N."/>
            <person name="Grigoriev I.V."/>
            <person name="Debuchy R."/>
            <person name="Gladieux P."/>
            <person name="Thoren M.H."/>
            <person name="Johannesson H."/>
        </authorList>
    </citation>
    <scope>NUCLEOTIDE SEQUENCE</scope>
    <source>
        <strain evidence="3">SMH2532-1</strain>
    </source>
</reference>
<gene>
    <name evidence="3" type="ORF">B0T16DRAFT_171543</name>
</gene>
<name>A0AA40CRP0_9PEZI</name>
<feature type="region of interest" description="Disordered" evidence="1">
    <location>
        <begin position="260"/>
        <end position="293"/>
    </location>
</feature>
<dbReference type="InterPro" id="IPR005303">
    <property type="entry name" value="MOCOS_middle"/>
</dbReference>
<comment type="caution">
    <text evidence="3">The sequence shown here is derived from an EMBL/GenBank/DDBJ whole genome shotgun (WGS) entry which is preliminary data.</text>
</comment>